<evidence type="ECO:0000256" key="6">
    <source>
        <dbReference type="ARBA" id="ARBA00035120"/>
    </source>
</evidence>
<accession>A0A4U5J7C2</accession>
<proteinExistence type="inferred from homology"/>
<keyword evidence="8" id="KW-0813">Transport</keyword>
<name>A0A4U5J7C2_9EURY</name>
<dbReference type="Pfam" id="PF02537">
    <property type="entry name" value="CRCB"/>
    <property type="match status" value="1"/>
</dbReference>
<dbReference type="PANTHER" id="PTHR28259">
    <property type="entry name" value="FLUORIDE EXPORT PROTEIN 1-RELATED"/>
    <property type="match status" value="1"/>
</dbReference>
<evidence type="ECO:0000256" key="4">
    <source>
        <dbReference type="ARBA" id="ARBA00022989"/>
    </source>
</evidence>
<keyword evidence="5 8" id="KW-0472">Membrane</keyword>
<keyword evidence="8" id="KW-0407">Ion channel</keyword>
<keyword evidence="3 8" id="KW-0812">Transmembrane</keyword>
<protein>
    <recommendedName>
        <fullName evidence="8">Fluoride-specific ion channel FluC</fullName>
    </recommendedName>
</protein>
<feature type="transmembrane region" description="Helical" evidence="8">
    <location>
        <begin position="92"/>
        <end position="113"/>
    </location>
</feature>
<evidence type="ECO:0000256" key="5">
    <source>
        <dbReference type="ARBA" id="ARBA00023136"/>
    </source>
</evidence>
<dbReference type="AlphaFoldDB" id="A0A4U5J7C2"/>
<keyword evidence="4 8" id="KW-1133">Transmembrane helix</keyword>
<keyword evidence="2 8" id="KW-1003">Cell membrane</keyword>
<comment type="activity regulation">
    <text evidence="8">Na(+) is not transported, but it plays an essential structural role and its presence is essential for fluoride channel function.</text>
</comment>
<evidence type="ECO:0000256" key="7">
    <source>
        <dbReference type="ARBA" id="ARBA00035585"/>
    </source>
</evidence>
<evidence type="ECO:0000313" key="10">
    <source>
        <dbReference type="Proteomes" id="UP000308037"/>
    </source>
</evidence>
<dbReference type="EMBL" id="QKNX01000006">
    <property type="protein sequence ID" value="TKR24942.1"/>
    <property type="molecule type" value="Genomic_DNA"/>
</dbReference>
<dbReference type="GO" id="GO:0062054">
    <property type="term" value="F:fluoride channel activity"/>
    <property type="evidence" value="ECO:0007669"/>
    <property type="project" value="UniProtKB-UniRule"/>
</dbReference>
<dbReference type="InterPro" id="IPR003691">
    <property type="entry name" value="FluC"/>
</dbReference>
<evidence type="ECO:0000313" key="9">
    <source>
        <dbReference type="EMBL" id="TKR24942.1"/>
    </source>
</evidence>
<dbReference type="OrthoDB" id="304656at2157"/>
<dbReference type="GO" id="GO:0140114">
    <property type="term" value="P:cellular detoxification of fluoride"/>
    <property type="evidence" value="ECO:0007669"/>
    <property type="project" value="UniProtKB-UniRule"/>
</dbReference>
<organism evidence="9 10">
    <name type="scientific">Natronomonas salsuginis</name>
    <dbReference type="NCBI Taxonomy" id="2217661"/>
    <lineage>
        <taxon>Archaea</taxon>
        <taxon>Methanobacteriati</taxon>
        <taxon>Methanobacteriota</taxon>
        <taxon>Stenosarchaea group</taxon>
        <taxon>Halobacteria</taxon>
        <taxon>Halobacteriales</taxon>
        <taxon>Natronomonadaceae</taxon>
        <taxon>Natronomonas</taxon>
    </lineage>
</organism>
<feature type="binding site" evidence="8">
    <location>
        <position position="67"/>
    </location>
    <ligand>
        <name>Na(+)</name>
        <dbReference type="ChEBI" id="CHEBI:29101"/>
        <note>structural</note>
    </ligand>
</feature>
<keyword evidence="8" id="KW-0915">Sodium</keyword>
<dbReference type="PANTHER" id="PTHR28259:SF1">
    <property type="entry name" value="FLUORIDE EXPORT PROTEIN 1-RELATED"/>
    <property type="match status" value="1"/>
</dbReference>
<dbReference type="GO" id="GO:0005886">
    <property type="term" value="C:plasma membrane"/>
    <property type="evidence" value="ECO:0007669"/>
    <property type="project" value="UniProtKB-SubCell"/>
</dbReference>
<keyword evidence="8" id="KW-0479">Metal-binding</keyword>
<comment type="subcellular location">
    <subcellularLocation>
        <location evidence="1 8">Cell membrane</location>
        <topology evidence="1 8">Multi-pass membrane protein</topology>
    </subcellularLocation>
</comment>
<keyword evidence="10" id="KW-1185">Reference proteome</keyword>
<evidence type="ECO:0000256" key="1">
    <source>
        <dbReference type="ARBA" id="ARBA00004651"/>
    </source>
</evidence>
<comment type="caution">
    <text evidence="9">The sequence shown here is derived from an EMBL/GenBank/DDBJ whole genome shotgun (WGS) entry which is preliminary data.</text>
</comment>
<comment type="similarity">
    <text evidence="6 8">Belongs to the fluoride channel Fluc/FEX (TC 1.A.43) family.</text>
</comment>
<dbReference type="RefSeq" id="WP_137277364.1">
    <property type="nucleotide sequence ID" value="NZ_QKNX01000006.1"/>
</dbReference>
<reference evidence="9 10" key="1">
    <citation type="submission" date="2019-04" db="EMBL/GenBank/DDBJ databases">
        <title>Natronomonas sp. F20-122 a newhaloarchaeon isolated from a saline saltern of Isla Bacuta, Huelva, Spain.</title>
        <authorList>
            <person name="Duran-Viseras A."/>
            <person name="Sanchez-Porro C."/>
            <person name="Ventosa A."/>
        </authorList>
    </citation>
    <scope>NUCLEOTIDE SEQUENCE [LARGE SCALE GENOMIC DNA]</scope>
    <source>
        <strain evidence="9 10">F20-122</strain>
    </source>
</reference>
<dbReference type="HAMAP" id="MF_00454">
    <property type="entry name" value="FluC"/>
    <property type="match status" value="1"/>
</dbReference>
<comment type="caution">
    <text evidence="8">Lacks conserved residue(s) required for the propagation of feature annotation.</text>
</comment>
<evidence type="ECO:0000256" key="8">
    <source>
        <dbReference type="HAMAP-Rule" id="MF_00454"/>
    </source>
</evidence>
<comment type="catalytic activity">
    <reaction evidence="7">
        <text>fluoride(in) = fluoride(out)</text>
        <dbReference type="Rhea" id="RHEA:76159"/>
        <dbReference type="ChEBI" id="CHEBI:17051"/>
    </reaction>
    <physiologicalReaction direction="left-to-right" evidence="7">
        <dbReference type="Rhea" id="RHEA:76160"/>
    </physiologicalReaction>
</comment>
<feature type="binding site" evidence="8">
    <location>
        <position position="70"/>
    </location>
    <ligand>
        <name>Na(+)</name>
        <dbReference type="ChEBI" id="CHEBI:29101"/>
        <note>structural</note>
    </ligand>
</feature>
<evidence type="ECO:0000256" key="3">
    <source>
        <dbReference type="ARBA" id="ARBA00022692"/>
    </source>
</evidence>
<feature type="transmembrane region" description="Helical" evidence="8">
    <location>
        <begin position="6"/>
        <end position="23"/>
    </location>
</feature>
<comment type="function">
    <text evidence="8">Fluoride-specific ion channel. Important for reducing fluoride concentration in the cell, thus reducing its toxicity.</text>
</comment>
<dbReference type="Proteomes" id="UP000308037">
    <property type="component" value="Unassembled WGS sequence"/>
</dbReference>
<sequence>MALVSALAVGVGGAIGAVARYAVSLAIERQHLDTVAINVSGSFLIGVVLGSNLGGPAALALSVGFCGAFTTFSSFAVETARLAEDGHLADAARYAIGTLLAALVAVLAGFAVGRAL</sequence>
<evidence type="ECO:0000256" key="2">
    <source>
        <dbReference type="ARBA" id="ARBA00022475"/>
    </source>
</evidence>
<dbReference type="GO" id="GO:0046872">
    <property type="term" value="F:metal ion binding"/>
    <property type="evidence" value="ECO:0007669"/>
    <property type="project" value="UniProtKB-KW"/>
</dbReference>
<gene>
    <name evidence="8" type="primary">fluC</name>
    <name evidence="8" type="synonym">crcB</name>
    <name evidence="9" type="ORF">DM868_13555</name>
</gene>
<keyword evidence="8" id="KW-0406">Ion transport</keyword>